<dbReference type="GO" id="GO:0051480">
    <property type="term" value="P:regulation of cytosolic calcium ion concentration"/>
    <property type="evidence" value="ECO:0007669"/>
    <property type="project" value="TreeGrafter"/>
</dbReference>
<dbReference type="GO" id="GO:0005886">
    <property type="term" value="C:plasma membrane"/>
    <property type="evidence" value="ECO:0007669"/>
    <property type="project" value="TreeGrafter"/>
</dbReference>
<reference evidence="6 7" key="1">
    <citation type="journal article" date="2019" name="PLoS Biol.">
        <title>Sex chromosomes control vertical transmission of feminizing Wolbachia symbionts in an isopod.</title>
        <authorList>
            <person name="Becking T."/>
            <person name="Chebbi M.A."/>
            <person name="Giraud I."/>
            <person name="Moumen B."/>
            <person name="Laverre T."/>
            <person name="Caubet Y."/>
            <person name="Peccoud J."/>
            <person name="Gilbert C."/>
            <person name="Cordaux R."/>
        </authorList>
    </citation>
    <scope>NUCLEOTIDE SEQUENCE [LARGE SCALE GENOMIC DNA]</scope>
    <source>
        <strain evidence="6">ANa2</strain>
        <tissue evidence="6">Whole body excluding digestive tract and cuticle</tissue>
    </source>
</reference>
<evidence type="ECO:0000256" key="4">
    <source>
        <dbReference type="SAM" id="MobiDB-lite"/>
    </source>
</evidence>
<sequence>MGQQVTVGNIQMDYEGIYPIKTIQKKTHMGYFHMDFNLDLMGNFPTLFETSQSLFWASFGLVDLFNFELTGIKSFTRFWGLLMFGSYNVINVIVLLNLLIAMMSNSYSSIIEKCDMQWKFARSKLWMSYFEENDDVPPPFNLIPSPKKIFGKKKRERHSVRRKQTEMREIQYQKKKEMDFAEIVLKVKWKERSALLKGEKMDWNTSVLKYGHVDHIGSSAESIRRQSLRYRRRKSPWNRIQFYHRRGVFLGGEINLNILKESQSKMKREIRRPPVGWRKLQKLADRGLIKEIVANKDEEDISQAVSSFQPETTTIVHHTPSSASSSAS</sequence>
<evidence type="ECO:0000256" key="2">
    <source>
        <dbReference type="ARBA" id="ARBA00023065"/>
    </source>
</evidence>
<feature type="non-terminal residue" evidence="6">
    <location>
        <position position="328"/>
    </location>
</feature>
<evidence type="ECO:0000313" key="7">
    <source>
        <dbReference type="Proteomes" id="UP000326759"/>
    </source>
</evidence>
<keyword evidence="5" id="KW-0472">Membrane</keyword>
<organism evidence="6 7">
    <name type="scientific">Armadillidium nasatum</name>
    <dbReference type="NCBI Taxonomy" id="96803"/>
    <lineage>
        <taxon>Eukaryota</taxon>
        <taxon>Metazoa</taxon>
        <taxon>Ecdysozoa</taxon>
        <taxon>Arthropoda</taxon>
        <taxon>Crustacea</taxon>
        <taxon>Multicrustacea</taxon>
        <taxon>Malacostraca</taxon>
        <taxon>Eumalacostraca</taxon>
        <taxon>Peracarida</taxon>
        <taxon>Isopoda</taxon>
        <taxon>Oniscidea</taxon>
        <taxon>Crinocheta</taxon>
        <taxon>Armadillidiidae</taxon>
        <taxon>Armadillidium</taxon>
    </lineage>
</organism>
<feature type="region of interest" description="Disordered" evidence="4">
    <location>
        <begin position="304"/>
        <end position="328"/>
    </location>
</feature>
<evidence type="ECO:0000313" key="6">
    <source>
        <dbReference type="EMBL" id="KAB7501507.1"/>
    </source>
</evidence>
<evidence type="ECO:0000256" key="5">
    <source>
        <dbReference type="SAM" id="Phobius"/>
    </source>
</evidence>
<dbReference type="InterPro" id="IPR002153">
    <property type="entry name" value="TRPC_channel"/>
</dbReference>
<protein>
    <submittedName>
        <fullName evidence="6">BEN domain-containing protein 5</fullName>
    </submittedName>
</protein>
<keyword evidence="2" id="KW-0406">Ion transport</keyword>
<feature type="transmembrane region" description="Helical" evidence="5">
    <location>
        <begin position="78"/>
        <end position="100"/>
    </location>
</feature>
<keyword evidence="7" id="KW-1185">Reference proteome</keyword>
<dbReference type="PANTHER" id="PTHR10117:SF54">
    <property type="entry name" value="TRANSIENT RECEPTOR POTENTIAL-GAMMA PROTEIN"/>
    <property type="match status" value="1"/>
</dbReference>
<dbReference type="AlphaFoldDB" id="A0A5N5T5K1"/>
<evidence type="ECO:0000256" key="3">
    <source>
        <dbReference type="ARBA" id="ARBA00023303"/>
    </source>
</evidence>
<dbReference type="EMBL" id="SEYY01010407">
    <property type="protein sequence ID" value="KAB7501507.1"/>
    <property type="molecule type" value="Genomic_DNA"/>
</dbReference>
<dbReference type="OrthoDB" id="2373987at2759"/>
<keyword evidence="5" id="KW-1133">Transmembrane helix</keyword>
<dbReference type="GO" id="GO:0070679">
    <property type="term" value="F:inositol 1,4,5 trisphosphate binding"/>
    <property type="evidence" value="ECO:0007669"/>
    <property type="project" value="TreeGrafter"/>
</dbReference>
<evidence type="ECO:0000256" key="1">
    <source>
        <dbReference type="ARBA" id="ARBA00022448"/>
    </source>
</evidence>
<name>A0A5N5T5K1_9CRUS</name>
<dbReference type="PRINTS" id="PR01097">
    <property type="entry name" value="TRNSRECEPTRP"/>
</dbReference>
<dbReference type="GO" id="GO:0015279">
    <property type="term" value="F:store-operated calcium channel activity"/>
    <property type="evidence" value="ECO:0007669"/>
    <property type="project" value="TreeGrafter"/>
</dbReference>
<dbReference type="GO" id="GO:0034703">
    <property type="term" value="C:cation channel complex"/>
    <property type="evidence" value="ECO:0007669"/>
    <property type="project" value="TreeGrafter"/>
</dbReference>
<keyword evidence="1" id="KW-0813">Transport</keyword>
<proteinExistence type="predicted"/>
<dbReference type="PANTHER" id="PTHR10117">
    <property type="entry name" value="TRANSIENT RECEPTOR POTENTIAL CHANNEL"/>
    <property type="match status" value="1"/>
</dbReference>
<gene>
    <name evidence="6" type="primary">Bend5</name>
    <name evidence="6" type="ORF">Anas_14100</name>
</gene>
<keyword evidence="3" id="KW-0407">Ion channel</keyword>
<comment type="caution">
    <text evidence="6">The sequence shown here is derived from an EMBL/GenBank/DDBJ whole genome shotgun (WGS) entry which is preliminary data.</text>
</comment>
<dbReference type="Proteomes" id="UP000326759">
    <property type="component" value="Unassembled WGS sequence"/>
</dbReference>
<feature type="compositionally biased region" description="Polar residues" evidence="4">
    <location>
        <begin position="304"/>
        <end position="320"/>
    </location>
</feature>
<accession>A0A5N5T5K1</accession>
<keyword evidence="5" id="KW-0812">Transmembrane</keyword>